<gene>
    <name evidence="8" type="ORF">JTE90_018323</name>
</gene>
<dbReference type="Pfam" id="PF02096">
    <property type="entry name" value="60KD_IMP"/>
    <property type="match status" value="1"/>
</dbReference>
<proteinExistence type="inferred from homology"/>
<evidence type="ECO:0000256" key="1">
    <source>
        <dbReference type="ARBA" id="ARBA00004141"/>
    </source>
</evidence>
<comment type="caution">
    <text evidence="8">The sequence shown here is derived from an EMBL/GenBank/DDBJ whole genome shotgun (WGS) entry which is preliminary data.</text>
</comment>
<protein>
    <recommendedName>
        <fullName evidence="7">Membrane insertase YidC/Oxa/ALB C-terminal domain-containing protein</fullName>
    </recommendedName>
</protein>
<dbReference type="CDD" id="cd20069">
    <property type="entry name" value="5TM_Oxa1-like"/>
    <property type="match status" value="1"/>
</dbReference>
<organism evidence="8 9">
    <name type="scientific">Oedothorax gibbosus</name>
    <dbReference type="NCBI Taxonomy" id="931172"/>
    <lineage>
        <taxon>Eukaryota</taxon>
        <taxon>Metazoa</taxon>
        <taxon>Ecdysozoa</taxon>
        <taxon>Arthropoda</taxon>
        <taxon>Chelicerata</taxon>
        <taxon>Arachnida</taxon>
        <taxon>Araneae</taxon>
        <taxon>Araneomorphae</taxon>
        <taxon>Entelegynae</taxon>
        <taxon>Araneoidea</taxon>
        <taxon>Linyphiidae</taxon>
        <taxon>Erigoninae</taxon>
        <taxon>Oedothorax</taxon>
    </lineage>
</organism>
<dbReference type="GO" id="GO:0005743">
    <property type="term" value="C:mitochondrial inner membrane"/>
    <property type="evidence" value="ECO:0007669"/>
    <property type="project" value="TreeGrafter"/>
</dbReference>
<feature type="transmembrane region" description="Helical" evidence="6">
    <location>
        <begin position="462"/>
        <end position="481"/>
    </location>
</feature>
<dbReference type="GO" id="GO:0033617">
    <property type="term" value="P:mitochondrial respiratory chain complex IV assembly"/>
    <property type="evidence" value="ECO:0007669"/>
    <property type="project" value="TreeGrafter"/>
</dbReference>
<dbReference type="Proteomes" id="UP000827092">
    <property type="component" value="Unassembled WGS sequence"/>
</dbReference>
<feature type="transmembrane region" description="Helical" evidence="6">
    <location>
        <begin position="493"/>
        <end position="511"/>
    </location>
</feature>
<evidence type="ECO:0000259" key="7">
    <source>
        <dbReference type="Pfam" id="PF02096"/>
    </source>
</evidence>
<evidence type="ECO:0000256" key="6">
    <source>
        <dbReference type="SAM" id="Phobius"/>
    </source>
</evidence>
<evidence type="ECO:0000256" key="4">
    <source>
        <dbReference type="ARBA" id="ARBA00023136"/>
    </source>
</evidence>
<accession>A0AAV6U2E5</accession>
<dbReference type="GO" id="GO:0032977">
    <property type="term" value="F:membrane insertase activity"/>
    <property type="evidence" value="ECO:0007669"/>
    <property type="project" value="InterPro"/>
</dbReference>
<comment type="subcellular location">
    <subcellularLocation>
        <location evidence="1 5">Membrane</location>
        <topology evidence="1 5">Multi-pass membrane protein</topology>
    </subcellularLocation>
</comment>
<reference evidence="8 9" key="1">
    <citation type="journal article" date="2022" name="Nat. Ecol. Evol.">
        <title>A masculinizing supergene underlies an exaggerated male reproductive morph in a spider.</title>
        <authorList>
            <person name="Hendrickx F."/>
            <person name="De Corte Z."/>
            <person name="Sonet G."/>
            <person name="Van Belleghem S.M."/>
            <person name="Kostlbacher S."/>
            <person name="Vangestel C."/>
        </authorList>
    </citation>
    <scope>NUCLEOTIDE SEQUENCE [LARGE SCALE GENOMIC DNA]</scope>
    <source>
        <strain evidence="8">W744_W776</strain>
    </source>
</reference>
<evidence type="ECO:0000256" key="2">
    <source>
        <dbReference type="ARBA" id="ARBA00022692"/>
    </source>
</evidence>
<keyword evidence="4 6" id="KW-0472">Membrane</keyword>
<dbReference type="PANTHER" id="PTHR12428">
    <property type="entry name" value="OXA1"/>
    <property type="match status" value="1"/>
</dbReference>
<dbReference type="InterPro" id="IPR001708">
    <property type="entry name" value="YidC/ALB3/OXA1/COX18"/>
</dbReference>
<keyword evidence="9" id="KW-1185">Reference proteome</keyword>
<evidence type="ECO:0000313" key="8">
    <source>
        <dbReference type="EMBL" id="KAG8177701.1"/>
    </source>
</evidence>
<comment type="similarity">
    <text evidence="5">Belongs to the OXA1/ALB3/YidC family.</text>
</comment>
<dbReference type="InterPro" id="IPR028055">
    <property type="entry name" value="YidC/Oxa/ALB_C"/>
</dbReference>
<dbReference type="PANTHER" id="PTHR12428:SF65">
    <property type="entry name" value="CYTOCHROME C OXIDASE ASSEMBLY PROTEIN COX18, MITOCHONDRIAL"/>
    <property type="match status" value="1"/>
</dbReference>
<feature type="transmembrane region" description="Helical" evidence="6">
    <location>
        <begin position="320"/>
        <end position="343"/>
    </location>
</feature>
<evidence type="ECO:0000313" key="9">
    <source>
        <dbReference type="Proteomes" id="UP000827092"/>
    </source>
</evidence>
<dbReference type="EMBL" id="JAFNEN010000759">
    <property type="protein sequence ID" value="KAG8177701.1"/>
    <property type="molecule type" value="Genomic_DNA"/>
</dbReference>
<dbReference type="GO" id="GO:0032979">
    <property type="term" value="P:protein insertion into mitochondrial inner membrane from matrix"/>
    <property type="evidence" value="ECO:0007669"/>
    <property type="project" value="TreeGrafter"/>
</dbReference>
<evidence type="ECO:0000256" key="5">
    <source>
        <dbReference type="RuleBase" id="RU003945"/>
    </source>
</evidence>
<dbReference type="AlphaFoldDB" id="A0AAV6U2E5"/>
<keyword evidence="3 6" id="KW-1133">Transmembrane helix</keyword>
<feature type="domain" description="Membrane insertase YidC/Oxa/ALB C-terminal" evidence="7">
    <location>
        <begin position="322"/>
        <end position="534"/>
    </location>
</feature>
<name>A0AAV6U2E5_9ARAC</name>
<sequence>MCIELTDWDDDISCPKVHTLIGHLGQRANHVHNPMDLLPVNEPKGLDESEVDFAIRVRNAAFWAKCPQVWDQYVSLHDIDVGRTSMVPKLYSKPLSPTSMHPSETSFFDQILVFIMNWSHLKLVGCWQPTRLCFFTNCINNSSMMYYRGLHCRRLNHLNCASKTDKLLKMSHTCPATSRLFSKNGVGSLTSDYNIKTNFDCGELSKFSVAHQTDLFESYPSRTFSNRICVFTNEKSLNNGSFVTQCLDAQANSDIKSPRKSSSRQLSSVAFLNSQLLKPPSLGPCVLSRHFSTDGFYASLAQSPPVQTAQSLLLDIHQYLPWWAVILVATLAVRSLVVLPLAVHQAQVVGRLAAVNAEMNKLAPELNKEVELARKMAGWDRNQAKRIFRAQLRQIYRQKVERENCHPFKMVLLVFFQMPLWICLSVSLRNITAMAQAGYPSALAIRSEGMLWFPDLTSTDPLLIPLLLLAVNLTLTEVHALRNVGKGGLLQKVMLNGSRIVIFVVAAAATYNPSSVAYYWLCSSSFGLFQGLLLMSPRVRRALSIPKVGQESPTPYKDVARNLRAKIARITALASK</sequence>
<feature type="transmembrane region" description="Helical" evidence="6">
    <location>
        <begin position="407"/>
        <end position="428"/>
    </location>
</feature>
<keyword evidence="2 5" id="KW-0812">Transmembrane</keyword>
<evidence type="ECO:0000256" key="3">
    <source>
        <dbReference type="ARBA" id="ARBA00022989"/>
    </source>
</evidence>